<protein>
    <submittedName>
        <fullName evidence="3">Recombinase family protein</fullName>
    </submittedName>
</protein>
<reference evidence="3 4" key="1">
    <citation type="submission" date="2024-01" db="EMBL/GenBank/DDBJ databases">
        <title>The diversity of rhizobia nodulating Mimosa spp. in eleven states of Brazil covering several biomes is determined by host plant, location, and edaphic factors.</title>
        <authorList>
            <person name="Rouws L."/>
            <person name="Barauna A."/>
            <person name="Beukes C."/>
            <person name="De Faria S.M."/>
            <person name="Gross E."/>
            <person name="Dos Reis Junior F.B."/>
            <person name="Simon M."/>
            <person name="Maluk M."/>
            <person name="Odee D.W."/>
            <person name="Kenicer G."/>
            <person name="Young J.P.W."/>
            <person name="Reis V.M."/>
            <person name="Zilli J."/>
            <person name="James E.K."/>
        </authorList>
    </citation>
    <scope>NUCLEOTIDE SEQUENCE [LARGE SCALE GENOMIC DNA]</scope>
    <source>
        <strain evidence="3 4">JPY530</strain>
    </source>
</reference>
<dbReference type="InterPro" id="IPR006119">
    <property type="entry name" value="Resolv_N"/>
</dbReference>
<dbReference type="CDD" id="cd00338">
    <property type="entry name" value="Ser_Recombinase"/>
    <property type="match status" value="1"/>
</dbReference>
<dbReference type="PROSITE" id="PS51737">
    <property type="entry name" value="RECOMBINASE_DNA_BIND"/>
    <property type="match status" value="1"/>
</dbReference>
<feature type="domain" description="Resolvase/invertase-type recombinase catalytic" evidence="1">
    <location>
        <begin position="14"/>
        <end position="165"/>
    </location>
</feature>
<name>A0ABU9R9D2_9BURK</name>
<sequence length="687" mass="77594">MTSELVTARHLCRKAMIYIRQSTPNQVVTNQESLRLQYALRQRASDLGWEEANIEVIDVDLGLSGSTLSHREGFKDVIARVTLGEVGIILSYEVTRLARNCTDWYPLLDLCGFRQCLIGDRDGIYDPGSANGRLLLGLKGTISEVELHTLRGRLTAGLLNKAKRGELALLLPAGFERDANGIVHKDPNQEVQDRVSLIFTTFLDLGSVGKVMRRFRDHALTLPRRDRFGDVVWRAPTAGMLTAILKNPAYAGAFVYGRTRSCHSTYANGKLITERCPMSEWKIVVKDRYPVYLDWDGFEKVQAMLRDNHAEYQRNRTRGVPREGAAVLQGIVWCGQCGHKMAVQYKNANSYVCNYLLRSQGGSLCQHLPADLIDARVVEIFLASIGPAELENWARAKDARQQTRDAANRAEAQQVERLRYQALLAERQYNRVDPDNRLIAAELERRWEAALRELRQAEDSLARRQADACKPEALSDEEQNDFLALGAQLPEIWQRPQVNRESKKAMLRSLIDKVILQRVTRDRITIRVVWRGGEVSQLEVEPRVHAVSALSRGAEMQARLLELARQGIDDATIAAILTQEGHHSPRCSHVPASTVRVIRQRHRVLHDARSMRARHISGCLTIADVAQCLQVSTSWVKRRIHSGVIKVERDPHDKRFLFPDTAESIAALQELKSGVRDHLVIAPRANR</sequence>
<dbReference type="InterPro" id="IPR050639">
    <property type="entry name" value="SSR_resolvase"/>
</dbReference>
<dbReference type="InterPro" id="IPR011109">
    <property type="entry name" value="DNA_bind_recombinase_dom"/>
</dbReference>
<dbReference type="SMART" id="SM00857">
    <property type="entry name" value="Resolvase"/>
    <property type="match status" value="1"/>
</dbReference>
<evidence type="ECO:0000259" key="1">
    <source>
        <dbReference type="PROSITE" id="PS51736"/>
    </source>
</evidence>
<dbReference type="InterPro" id="IPR036162">
    <property type="entry name" value="Resolvase-like_N_sf"/>
</dbReference>
<accession>A0ABU9R9D2</accession>
<dbReference type="PANTHER" id="PTHR30461">
    <property type="entry name" value="DNA-INVERTASE FROM LAMBDOID PROPHAGE"/>
    <property type="match status" value="1"/>
</dbReference>
<evidence type="ECO:0000259" key="2">
    <source>
        <dbReference type="PROSITE" id="PS51737"/>
    </source>
</evidence>
<gene>
    <name evidence="3" type="ORF">V4C56_29040</name>
</gene>
<evidence type="ECO:0000313" key="4">
    <source>
        <dbReference type="Proteomes" id="UP001481677"/>
    </source>
</evidence>
<comment type="caution">
    <text evidence="3">The sequence shown here is derived from an EMBL/GenBank/DDBJ whole genome shotgun (WGS) entry which is preliminary data.</text>
</comment>
<dbReference type="Proteomes" id="UP001481677">
    <property type="component" value="Unassembled WGS sequence"/>
</dbReference>
<dbReference type="SUPFAM" id="SSF53041">
    <property type="entry name" value="Resolvase-like"/>
    <property type="match status" value="1"/>
</dbReference>
<organism evidence="3 4">
    <name type="scientific">Paraburkholderia azotifigens</name>
    <dbReference type="NCBI Taxonomy" id="2057004"/>
    <lineage>
        <taxon>Bacteria</taxon>
        <taxon>Pseudomonadati</taxon>
        <taxon>Pseudomonadota</taxon>
        <taxon>Betaproteobacteria</taxon>
        <taxon>Burkholderiales</taxon>
        <taxon>Burkholderiaceae</taxon>
        <taxon>Paraburkholderia</taxon>
    </lineage>
</organism>
<proteinExistence type="predicted"/>
<dbReference type="PANTHER" id="PTHR30461:SF23">
    <property type="entry name" value="DNA RECOMBINASE-RELATED"/>
    <property type="match status" value="1"/>
</dbReference>
<dbReference type="Pfam" id="PF00239">
    <property type="entry name" value="Resolvase"/>
    <property type="match status" value="1"/>
</dbReference>
<dbReference type="Pfam" id="PF07508">
    <property type="entry name" value="Recombinase"/>
    <property type="match status" value="1"/>
</dbReference>
<dbReference type="Gene3D" id="3.40.50.1390">
    <property type="entry name" value="Resolvase, N-terminal catalytic domain"/>
    <property type="match status" value="1"/>
</dbReference>
<dbReference type="InterPro" id="IPR025827">
    <property type="entry name" value="Zn_ribbon_recom_dom"/>
</dbReference>
<dbReference type="PROSITE" id="PS51736">
    <property type="entry name" value="RECOMBINASES_3"/>
    <property type="match status" value="1"/>
</dbReference>
<dbReference type="Gene3D" id="3.90.1750.20">
    <property type="entry name" value="Putative Large Serine Recombinase, Chain B, Domain 2"/>
    <property type="match status" value="1"/>
</dbReference>
<evidence type="ECO:0000313" key="3">
    <source>
        <dbReference type="EMBL" id="MEM5343651.1"/>
    </source>
</evidence>
<dbReference type="Pfam" id="PF13408">
    <property type="entry name" value="Zn_ribbon_recom"/>
    <property type="match status" value="1"/>
</dbReference>
<keyword evidence="4" id="KW-1185">Reference proteome</keyword>
<dbReference type="RefSeq" id="WP_342959266.1">
    <property type="nucleotide sequence ID" value="NZ_JAZHFZ010000030.1"/>
</dbReference>
<feature type="domain" description="Recombinase" evidence="2">
    <location>
        <begin position="172"/>
        <end position="311"/>
    </location>
</feature>
<dbReference type="InterPro" id="IPR038109">
    <property type="entry name" value="DNA_bind_recomb_sf"/>
</dbReference>
<dbReference type="EMBL" id="JAZHGA010000026">
    <property type="protein sequence ID" value="MEM5343651.1"/>
    <property type="molecule type" value="Genomic_DNA"/>
</dbReference>